<keyword evidence="1" id="KW-0732">Signal</keyword>
<feature type="signal peptide" evidence="1">
    <location>
        <begin position="1"/>
        <end position="19"/>
    </location>
</feature>
<evidence type="ECO:0000256" key="1">
    <source>
        <dbReference type="SAM" id="SignalP"/>
    </source>
</evidence>
<dbReference type="GeneID" id="43640336"/>
<keyword evidence="3" id="KW-1185">Reference proteome</keyword>
<dbReference type="Proteomes" id="UP000325672">
    <property type="component" value="Unassembled WGS sequence"/>
</dbReference>
<reference evidence="2 3" key="1">
    <citation type="submission" date="2019-04" db="EMBL/GenBank/DDBJ databases">
        <title>Friends and foes A comparative genomics study of 23 Aspergillus species from section Flavi.</title>
        <authorList>
            <consortium name="DOE Joint Genome Institute"/>
            <person name="Kjaerbolling I."/>
            <person name="Vesth T."/>
            <person name="Frisvad J.C."/>
            <person name="Nybo J.L."/>
            <person name="Theobald S."/>
            <person name="Kildgaard S."/>
            <person name="Isbrandt T."/>
            <person name="Kuo A."/>
            <person name="Sato A."/>
            <person name="Lyhne E.K."/>
            <person name="Kogle M.E."/>
            <person name="Wiebenga A."/>
            <person name="Kun R.S."/>
            <person name="Lubbers R.J."/>
            <person name="Makela M.R."/>
            <person name="Barry K."/>
            <person name="Chovatia M."/>
            <person name="Clum A."/>
            <person name="Daum C."/>
            <person name="Haridas S."/>
            <person name="He G."/>
            <person name="LaButti K."/>
            <person name="Lipzen A."/>
            <person name="Mondo S."/>
            <person name="Riley R."/>
            <person name="Salamov A."/>
            <person name="Simmons B.A."/>
            <person name="Magnuson J.K."/>
            <person name="Henrissat B."/>
            <person name="Mortensen U.H."/>
            <person name="Larsen T.O."/>
            <person name="Devries R.P."/>
            <person name="Grigoriev I.V."/>
            <person name="Machida M."/>
            <person name="Baker S.E."/>
            <person name="Andersen M.R."/>
        </authorList>
    </citation>
    <scope>NUCLEOTIDE SEQUENCE [LARGE SCALE GENOMIC DNA]</scope>
    <source>
        <strain evidence="2 3">CBS 117625</strain>
    </source>
</reference>
<evidence type="ECO:0000313" key="3">
    <source>
        <dbReference type="Proteomes" id="UP000325672"/>
    </source>
</evidence>
<proteinExistence type="predicted"/>
<protein>
    <submittedName>
        <fullName evidence="2">Uncharacterized protein</fullName>
    </submittedName>
</protein>
<dbReference type="EMBL" id="ML743644">
    <property type="protein sequence ID" value="KAE8131976.1"/>
    <property type="molecule type" value="Genomic_DNA"/>
</dbReference>
<dbReference type="AlphaFoldDB" id="A0A5N6SB85"/>
<gene>
    <name evidence="2" type="ORF">BDV38DRAFT_262706</name>
</gene>
<accession>A0A5N6SB85</accession>
<evidence type="ECO:0000313" key="2">
    <source>
        <dbReference type="EMBL" id="KAE8131976.1"/>
    </source>
</evidence>
<organism evidence="2 3">
    <name type="scientific">Aspergillus pseudotamarii</name>
    <dbReference type="NCBI Taxonomy" id="132259"/>
    <lineage>
        <taxon>Eukaryota</taxon>
        <taxon>Fungi</taxon>
        <taxon>Dikarya</taxon>
        <taxon>Ascomycota</taxon>
        <taxon>Pezizomycotina</taxon>
        <taxon>Eurotiomycetes</taxon>
        <taxon>Eurotiomycetidae</taxon>
        <taxon>Eurotiales</taxon>
        <taxon>Aspergillaceae</taxon>
        <taxon>Aspergillus</taxon>
        <taxon>Aspergillus subgen. Circumdati</taxon>
    </lineage>
</organism>
<feature type="chain" id="PRO_5024847305" evidence="1">
    <location>
        <begin position="20"/>
        <end position="87"/>
    </location>
</feature>
<name>A0A5N6SB85_ASPPS</name>
<sequence>MLASFGGLYLFAVRGISWCSLHQCGNRRCLRGGRMGRLTRKGRWIWRGPRRAITLDVDLAVEGLLLLRWTLRGIKVWDVGALGWGSL</sequence>
<dbReference type="RefSeq" id="XP_031908039.1">
    <property type="nucleotide sequence ID" value="XM_032056126.1"/>
</dbReference>